<dbReference type="Proteomes" id="UP001060085">
    <property type="component" value="Linkage Group LG04"/>
</dbReference>
<sequence length="60" mass="6882">MSINYENNFRGLLHSSLFTLHFTLVLFPSTPDPSGLVAEPHKESSRKNYEVLGLYLRSEK</sequence>
<proteinExistence type="predicted"/>
<keyword evidence="2" id="KW-1185">Reference proteome</keyword>
<name>A0ACC0AZ87_CATRO</name>
<organism evidence="1 2">
    <name type="scientific">Catharanthus roseus</name>
    <name type="common">Madagascar periwinkle</name>
    <name type="synonym">Vinca rosea</name>
    <dbReference type="NCBI Taxonomy" id="4058"/>
    <lineage>
        <taxon>Eukaryota</taxon>
        <taxon>Viridiplantae</taxon>
        <taxon>Streptophyta</taxon>
        <taxon>Embryophyta</taxon>
        <taxon>Tracheophyta</taxon>
        <taxon>Spermatophyta</taxon>
        <taxon>Magnoliopsida</taxon>
        <taxon>eudicotyledons</taxon>
        <taxon>Gunneridae</taxon>
        <taxon>Pentapetalae</taxon>
        <taxon>asterids</taxon>
        <taxon>lamiids</taxon>
        <taxon>Gentianales</taxon>
        <taxon>Apocynaceae</taxon>
        <taxon>Rauvolfioideae</taxon>
        <taxon>Vinceae</taxon>
        <taxon>Catharanthinae</taxon>
        <taxon>Catharanthus</taxon>
    </lineage>
</organism>
<protein>
    <submittedName>
        <fullName evidence="1">Uncharacterized protein</fullName>
    </submittedName>
</protein>
<comment type="caution">
    <text evidence="1">The sequence shown here is derived from an EMBL/GenBank/DDBJ whole genome shotgun (WGS) entry which is preliminary data.</text>
</comment>
<reference evidence="2" key="1">
    <citation type="journal article" date="2023" name="Nat. Plants">
        <title>Single-cell RNA sequencing provides a high-resolution roadmap for understanding the multicellular compartmentation of specialized metabolism.</title>
        <authorList>
            <person name="Sun S."/>
            <person name="Shen X."/>
            <person name="Li Y."/>
            <person name="Li Y."/>
            <person name="Wang S."/>
            <person name="Li R."/>
            <person name="Zhang H."/>
            <person name="Shen G."/>
            <person name="Guo B."/>
            <person name="Wei J."/>
            <person name="Xu J."/>
            <person name="St-Pierre B."/>
            <person name="Chen S."/>
            <person name="Sun C."/>
        </authorList>
    </citation>
    <scope>NUCLEOTIDE SEQUENCE [LARGE SCALE GENOMIC DNA]</scope>
</reference>
<accession>A0ACC0AZ87</accession>
<evidence type="ECO:0000313" key="1">
    <source>
        <dbReference type="EMBL" id="KAI5666357.1"/>
    </source>
</evidence>
<evidence type="ECO:0000313" key="2">
    <source>
        <dbReference type="Proteomes" id="UP001060085"/>
    </source>
</evidence>
<gene>
    <name evidence="1" type="ORF">M9H77_16210</name>
</gene>
<dbReference type="EMBL" id="CM044704">
    <property type="protein sequence ID" value="KAI5666357.1"/>
    <property type="molecule type" value="Genomic_DNA"/>
</dbReference>